<dbReference type="Pfam" id="PF04267">
    <property type="entry name" value="SoxD"/>
    <property type="match status" value="1"/>
</dbReference>
<gene>
    <name evidence="1" type="ORF">M9978_20340</name>
</gene>
<name>A0A9X2HN66_9SPHN</name>
<dbReference type="InterPro" id="IPR006279">
    <property type="entry name" value="SoxD"/>
</dbReference>
<dbReference type="Gene3D" id="3.30.2270.10">
    <property type="entry name" value="Folate-binding superfamily"/>
    <property type="match status" value="1"/>
</dbReference>
<evidence type="ECO:0000313" key="1">
    <source>
        <dbReference type="EMBL" id="MCP3732772.1"/>
    </source>
</evidence>
<accession>A0A9X2HN66</accession>
<evidence type="ECO:0000313" key="2">
    <source>
        <dbReference type="Proteomes" id="UP001139451"/>
    </source>
</evidence>
<dbReference type="EMBL" id="JAMLDX010000023">
    <property type="protein sequence ID" value="MCP3732772.1"/>
    <property type="molecule type" value="Genomic_DNA"/>
</dbReference>
<protein>
    <submittedName>
        <fullName evidence="1">Sarcosine oxidase subunit delta</fullName>
    </submittedName>
</protein>
<reference evidence="1" key="1">
    <citation type="submission" date="2022-05" db="EMBL/GenBank/DDBJ databases">
        <title>Sphingomonas sp. strain MG17 Genome sequencing and assembly.</title>
        <authorList>
            <person name="Kim I."/>
        </authorList>
    </citation>
    <scope>NUCLEOTIDE SEQUENCE</scope>
    <source>
        <strain evidence="1">MG17</strain>
    </source>
</reference>
<comment type="caution">
    <text evidence="1">The sequence shown here is derived from an EMBL/GenBank/DDBJ whole genome shotgun (WGS) entry which is preliminary data.</text>
</comment>
<proteinExistence type="predicted"/>
<dbReference type="GO" id="GO:0046653">
    <property type="term" value="P:tetrahydrofolate metabolic process"/>
    <property type="evidence" value="ECO:0007669"/>
    <property type="project" value="InterPro"/>
</dbReference>
<sequence>MLLIDCPFCGQRPEIEFRYAGEAHVLRPIDPRECEDEEWAAYLYRRRNPAGDHAERWHHVHGCRRFFNARRHTVTDLFSGSYPAGTPGPECEAGQ</sequence>
<organism evidence="1 2">
    <name type="scientific">Sphingomonas tagetis</name>
    <dbReference type="NCBI Taxonomy" id="2949092"/>
    <lineage>
        <taxon>Bacteria</taxon>
        <taxon>Pseudomonadati</taxon>
        <taxon>Pseudomonadota</taxon>
        <taxon>Alphaproteobacteria</taxon>
        <taxon>Sphingomonadales</taxon>
        <taxon>Sphingomonadaceae</taxon>
        <taxon>Sphingomonas</taxon>
    </lineage>
</organism>
<dbReference type="InterPro" id="IPR038561">
    <property type="entry name" value="SoxD_sf"/>
</dbReference>
<dbReference type="Proteomes" id="UP001139451">
    <property type="component" value="Unassembled WGS sequence"/>
</dbReference>
<dbReference type="AlphaFoldDB" id="A0A9X2HN66"/>
<dbReference type="GO" id="GO:0008115">
    <property type="term" value="F:sarcosine oxidase activity"/>
    <property type="evidence" value="ECO:0007669"/>
    <property type="project" value="InterPro"/>
</dbReference>
<dbReference type="NCBIfam" id="TIGR01374">
    <property type="entry name" value="soxD"/>
    <property type="match status" value="1"/>
</dbReference>
<dbReference type="RefSeq" id="WP_254296475.1">
    <property type="nucleotide sequence ID" value="NZ_JAMLDX010000023.1"/>
</dbReference>
<keyword evidence="2" id="KW-1185">Reference proteome</keyword>